<dbReference type="PANTHER" id="PTHR33349:SF41">
    <property type="entry name" value="EMB|CAB62594.1"/>
    <property type="match status" value="1"/>
</dbReference>
<sequence length="537" mass="60208">MDDKKPKILLIPENLKDGIVRSSTRRTSISCSREKILPQQLRASAGSCHDFCKYGRVHTFKEKCDVLTRRGMSATPDEARNVGKDATILIRKKKPIISSNHSSEQKTQVPEIPIITKQVIEVVEHEASSPLKKIDASKEHSSLLSKRDKKQLIRSRSSVNPEVKVSNKAKFNESASPTSKETNSSKEEVGMNLKPVAVKSSLHYSQDPDGGRDSCIKKASSPGKFKIGLRKGVASPRLALSVKPSLSRIGSIKSRNYKVPKTGSPSKKQNKFIVTNLHDEEKVIEKVLHMIEPKPGDKILDPTGNVSNSRLSSLERNKTQKKKPIESVKQDYRQKLRRPVTDNGSSRLTKAGKNNQIGSVKQESKEKSRRPTTDDSASQRIKAGTKNQIKPLKQELKNRPIKRIETTPKDKDLSLKLNIRRGKMINERSENNGPRRLNFRQGRVQDSHNVKSVTRRTFKPIQVVDRGTPKAKSERVTLRRQNVNGRKDTQGLFNIVIEETVSKLVELRKSKVEALVGAFETVISLQEGKKTSVTNTK</sequence>
<feature type="compositionally biased region" description="Polar residues" evidence="1">
    <location>
        <begin position="342"/>
        <end position="361"/>
    </location>
</feature>
<comment type="caution">
    <text evidence="3">The sequence shown here is derived from an EMBL/GenBank/DDBJ whole genome shotgun (WGS) entry which is preliminary data.</text>
</comment>
<feature type="compositionally biased region" description="Basic and acidic residues" evidence="1">
    <location>
        <begin position="127"/>
        <end position="141"/>
    </location>
</feature>
<feature type="domain" description="Calmodulin-binding" evidence="2">
    <location>
        <begin position="413"/>
        <end position="524"/>
    </location>
</feature>
<dbReference type="GO" id="GO:0005516">
    <property type="term" value="F:calmodulin binding"/>
    <property type="evidence" value="ECO:0007669"/>
    <property type="project" value="InterPro"/>
</dbReference>
<keyword evidence="4" id="KW-1185">Reference proteome</keyword>
<dbReference type="AlphaFoldDB" id="A0AAP0IKE4"/>
<proteinExistence type="predicted"/>
<dbReference type="Pfam" id="PF07839">
    <property type="entry name" value="CaM_binding"/>
    <property type="match status" value="1"/>
</dbReference>
<organism evidence="3 4">
    <name type="scientific">Stephania japonica</name>
    <dbReference type="NCBI Taxonomy" id="461633"/>
    <lineage>
        <taxon>Eukaryota</taxon>
        <taxon>Viridiplantae</taxon>
        <taxon>Streptophyta</taxon>
        <taxon>Embryophyta</taxon>
        <taxon>Tracheophyta</taxon>
        <taxon>Spermatophyta</taxon>
        <taxon>Magnoliopsida</taxon>
        <taxon>Ranunculales</taxon>
        <taxon>Menispermaceae</taxon>
        <taxon>Menispermoideae</taxon>
        <taxon>Cissampelideae</taxon>
        <taxon>Stephania</taxon>
    </lineage>
</organism>
<dbReference type="InterPro" id="IPR012417">
    <property type="entry name" value="CaM-bd_dom_pln"/>
</dbReference>
<feature type="region of interest" description="Disordered" evidence="1">
    <location>
        <begin position="294"/>
        <end position="398"/>
    </location>
</feature>
<dbReference type="EMBL" id="JBBNAE010000006">
    <property type="protein sequence ID" value="KAK9116598.1"/>
    <property type="molecule type" value="Genomic_DNA"/>
</dbReference>
<reference evidence="3 4" key="1">
    <citation type="submission" date="2024-01" db="EMBL/GenBank/DDBJ databases">
        <title>Genome assemblies of Stephania.</title>
        <authorList>
            <person name="Yang L."/>
        </authorList>
    </citation>
    <scope>NUCLEOTIDE SEQUENCE [LARGE SCALE GENOMIC DNA]</scope>
    <source>
        <strain evidence="3">QJT</strain>
        <tissue evidence="3">Leaf</tissue>
    </source>
</reference>
<dbReference type="Proteomes" id="UP001417504">
    <property type="component" value="Unassembled WGS sequence"/>
</dbReference>
<dbReference type="SMART" id="SM01054">
    <property type="entry name" value="CaM_binding"/>
    <property type="match status" value="1"/>
</dbReference>
<feature type="compositionally biased region" description="Basic and acidic residues" evidence="1">
    <location>
        <begin position="362"/>
        <end position="373"/>
    </location>
</feature>
<name>A0AAP0IKE4_9MAGN</name>
<evidence type="ECO:0000259" key="2">
    <source>
        <dbReference type="SMART" id="SM01054"/>
    </source>
</evidence>
<protein>
    <recommendedName>
        <fullName evidence="2">Calmodulin-binding domain-containing protein</fullName>
    </recommendedName>
</protein>
<evidence type="ECO:0000313" key="3">
    <source>
        <dbReference type="EMBL" id="KAK9116598.1"/>
    </source>
</evidence>
<feature type="compositionally biased region" description="Polar residues" evidence="1">
    <location>
        <begin position="173"/>
        <end position="182"/>
    </location>
</feature>
<evidence type="ECO:0000256" key="1">
    <source>
        <dbReference type="SAM" id="MobiDB-lite"/>
    </source>
</evidence>
<evidence type="ECO:0000313" key="4">
    <source>
        <dbReference type="Proteomes" id="UP001417504"/>
    </source>
</evidence>
<accession>A0AAP0IKE4</accession>
<dbReference type="PANTHER" id="PTHR33349">
    <property type="entry name" value="EMB|CAB62594.1"/>
    <property type="match status" value="1"/>
</dbReference>
<gene>
    <name evidence="3" type="ORF">Sjap_015545</name>
</gene>
<feature type="region of interest" description="Disordered" evidence="1">
    <location>
        <begin position="127"/>
        <end position="190"/>
    </location>
</feature>
<feature type="compositionally biased region" description="Basic and acidic residues" evidence="1">
    <location>
        <begin position="313"/>
        <end position="334"/>
    </location>
</feature>